<keyword evidence="3" id="KW-1185">Reference proteome</keyword>
<dbReference type="KEGG" id="acht:bsdcttw_11750"/>
<evidence type="ECO:0000313" key="2">
    <source>
        <dbReference type="EMBL" id="BCJ98134.1"/>
    </source>
</evidence>
<dbReference type="Proteomes" id="UP000515703">
    <property type="component" value="Chromosome"/>
</dbReference>
<feature type="transmembrane region" description="Helical" evidence="1">
    <location>
        <begin position="205"/>
        <end position="228"/>
    </location>
</feature>
<reference evidence="2 3" key="2">
    <citation type="submission" date="2020-08" db="EMBL/GenBank/DDBJ databases">
        <authorList>
            <person name="Ueki A."/>
            <person name="Tonouchi A."/>
        </authorList>
    </citation>
    <scope>NUCLEOTIDE SEQUENCE [LARGE SCALE GENOMIC DNA]</scope>
    <source>
        <strain evidence="2 3">CTTW</strain>
    </source>
</reference>
<keyword evidence="1" id="KW-0812">Transmembrane</keyword>
<feature type="transmembrane region" description="Helical" evidence="1">
    <location>
        <begin position="24"/>
        <end position="46"/>
    </location>
</feature>
<keyword evidence="1" id="KW-1133">Transmembrane helix</keyword>
<name>A0A7I8DLE8_9FIRM</name>
<feature type="transmembrane region" description="Helical" evidence="1">
    <location>
        <begin position="58"/>
        <end position="77"/>
    </location>
</feature>
<proteinExistence type="predicted"/>
<gene>
    <name evidence="2" type="ORF">bsdcttw_11750</name>
</gene>
<reference evidence="2 3" key="1">
    <citation type="submission" date="2020-08" db="EMBL/GenBank/DDBJ databases">
        <title>Draft genome sequencing of an Anaerocolumna strain isolated from anoxic soil subjected to BSD treatment.</title>
        <authorList>
            <person name="Uek A."/>
            <person name="Tonouchi A."/>
        </authorList>
    </citation>
    <scope>NUCLEOTIDE SEQUENCE [LARGE SCALE GENOMIC DNA]</scope>
    <source>
        <strain evidence="2 3">CTTW</strain>
    </source>
</reference>
<feature type="transmembrane region" description="Helical" evidence="1">
    <location>
        <begin position="131"/>
        <end position="152"/>
    </location>
</feature>
<organism evidence="2 3">
    <name type="scientific">Anaerocolumna chitinilytica</name>
    <dbReference type="NCBI Taxonomy" id="1727145"/>
    <lineage>
        <taxon>Bacteria</taxon>
        <taxon>Bacillati</taxon>
        <taxon>Bacillota</taxon>
        <taxon>Clostridia</taxon>
        <taxon>Lachnospirales</taxon>
        <taxon>Lachnospiraceae</taxon>
        <taxon>Anaerocolumna</taxon>
    </lineage>
</organism>
<protein>
    <submittedName>
        <fullName evidence="2">Uncharacterized protein</fullName>
    </submittedName>
</protein>
<dbReference type="EMBL" id="AP023368">
    <property type="protein sequence ID" value="BCJ98134.1"/>
    <property type="molecule type" value="Genomic_DNA"/>
</dbReference>
<dbReference type="AlphaFoldDB" id="A0A7I8DLE8"/>
<sequence length="245" mass="28613">MMRKRINEHKAGEKKYNGVLKRRVLAYEIRHILFDIILWLSPLIYLTNQLMLNKDSSLIIYGACLTIIIIKRVISGFKSYKNDKKSKLREIEIKFVRAKKSEEVNKIRYEIINLLCYSDKVAVKAEIKSGLGYEFIIPFVLTCIITCFNIAVANKEFITYSPIQYKVAEQRLITEMISNKMTKEEINDKFEKMLDDYRSQRVKEYLSAVNALFMIGILGILLSSIGFINQNRLNKSILTYLEEVK</sequence>
<dbReference type="RefSeq" id="WP_207726496.1">
    <property type="nucleotide sequence ID" value="NZ_AP023368.1"/>
</dbReference>
<evidence type="ECO:0000313" key="3">
    <source>
        <dbReference type="Proteomes" id="UP000515703"/>
    </source>
</evidence>
<accession>A0A7I8DLE8</accession>
<evidence type="ECO:0000256" key="1">
    <source>
        <dbReference type="SAM" id="Phobius"/>
    </source>
</evidence>
<keyword evidence="1" id="KW-0472">Membrane</keyword>